<keyword evidence="3" id="KW-1185">Reference proteome</keyword>
<dbReference type="AlphaFoldDB" id="A0A1M7ZKQ8"/>
<feature type="domain" description="Carboxymuconolactone decarboxylase-like" evidence="1">
    <location>
        <begin position="49"/>
        <end position="131"/>
    </location>
</feature>
<protein>
    <submittedName>
        <fullName evidence="2">4-carboxymuconolactone decarboxylase</fullName>
    </submittedName>
</protein>
<reference evidence="2 3" key="1">
    <citation type="submission" date="2016-12" db="EMBL/GenBank/DDBJ databases">
        <authorList>
            <person name="Song W.-J."/>
            <person name="Kurnit D.M."/>
        </authorList>
    </citation>
    <scope>NUCLEOTIDE SEQUENCE [LARGE SCALE GENOMIC DNA]</scope>
    <source>
        <strain evidence="2 3">DSM 19599</strain>
    </source>
</reference>
<dbReference type="InterPro" id="IPR029032">
    <property type="entry name" value="AhpD-like"/>
</dbReference>
<gene>
    <name evidence="2" type="ORF">SAMN02745172_02119</name>
</gene>
<dbReference type="InterPro" id="IPR052512">
    <property type="entry name" value="4CMD/NDH-1_regulator"/>
</dbReference>
<dbReference type="EMBL" id="FRXO01000004">
    <property type="protein sequence ID" value="SHO65474.1"/>
    <property type="molecule type" value="Genomic_DNA"/>
</dbReference>
<sequence>MPMNDTPPKSGLLDVSEKFERGLKTRREVLGDRYVDAALGNATEFSAPMQKLVTEYCWDEIWNRPGLGRRERSILNLGMISVLNRQHELRGHVRGALNNGLTREEIQEIFLQVAIYCGVPAAIDSFRVAQEVLDEDTK</sequence>
<evidence type="ECO:0000313" key="3">
    <source>
        <dbReference type="Proteomes" id="UP000186406"/>
    </source>
</evidence>
<dbReference type="SUPFAM" id="SSF69118">
    <property type="entry name" value="AhpD-like"/>
    <property type="match status" value="1"/>
</dbReference>
<dbReference type="Pfam" id="PF02627">
    <property type="entry name" value="CMD"/>
    <property type="match status" value="1"/>
</dbReference>
<dbReference type="PANTHER" id="PTHR33570:SF2">
    <property type="entry name" value="CARBOXYMUCONOLACTONE DECARBOXYLASE-LIKE DOMAIN-CONTAINING PROTEIN"/>
    <property type="match status" value="1"/>
</dbReference>
<evidence type="ECO:0000313" key="2">
    <source>
        <dbReference type="EMBL" id="SHO65474.1"/>
    </source>
</evidence>
<dbReference type="Gene3D" id="1.20.1290.10">
    <property type="entry name" value="AhpD-like"/>
    <property type="match status" value="1"/>
</dbReference>
<accession>A0A1M7ZKQ8</accession>
<evidence type="ECO:0000259" key="1">
    <source>
        <dbReference type="Pfam" id="PF02627"/>
    </source>
</evidence>
<proteinExistence type="predicted"/>
<dbReference type="Proteomes" id="UP000186406">
    <property type="component" value="Unassembled WGS sequence"/>
</dbReference>
<name>A0A1M7ZKQ8_9HYPH</name>
<dbReference type="PANTHER" id="PTHR33570">
    <property type="entry name" value="4-CARBOXYMUCONOLACTONE DECARBOXYLASE FAMILY PROTEIN"/>
    <property type="match status" value="1"/>
</dbReference>
<dbReference type="InterPro" id="IPR003779">
    <property type="entry name" value="CMD-like"/>
</dbReference>
<dbReference type="STRING" id="1123029.SAMN02745172_02119"/>
<dbReference type="GO" id="GO:0051920">
    <property type="term" value="F:peroxiredoxin activity"/>
    <property type="evidence" value="ECO:0007669"/>
    <property type="project" value="InterPro"/>
</dbReference>
<organism evidence="2 3">
    <name type="scientific">Pseudoxanthobacter soli DSM 19599</name>
    <dbReference type="NCBI Taxonomy" id="1123029"/>
    <lineage>
        <taxon>Bacteria</taxon>
        <taxon>Pseudomonadati</taxon>
        <taxon>Pseudomonadota</taxon>
        <taxon>Alphaproteobacteria</taxon>
        <taxon>Hyphomicrobiales</taxon>
        <taxon>Segnochrobactraceae</taxon>
        <taxon>Pseudoxanthobacter</taxon>
    </lineage>
</organism>